<evidence type="ECO:0000256" key="3">
    <source>
        <dbReference type="ARBA" id="ARBA00022692"/>
    </source>
</evidence>
<accession>B0T2J7</accession>
<dbReference type="GO" id="GO:0005886">
    <property type="term" value="C:plasma membrane"/>
    <property type="evidence" value="ECO:0007669"/>
    <property type="project" value="UniProtKB-SubCell"/>
</dbReference>
<sequence>MTHDSKVLKRVVANAGTLLGGRTVNALVSLAYIALTARGLGAVQMGVLVLINAYAQFLGDVAKFQSWQTVLQYGAGPLLTGDRPRFQQVLRFTLLLDLIGASCGVALGVGGALLLGSMFGWPRELGPAAALYALSIAMMTSATSVGLLRLFDRFRFLAGEQAVSSIVRLAGCALAFAFDAPIGWFLAAWAAGTVASFFYVMGVAWWDLARRDLLKGFTIAGPLSEGLPGVWRFAWATNFSGTLDTAFTHVITLVVGGVLGPAQAALWRVGRQVADGMAKPAKLLTPALYPELAKMRAVGGEEAMRKLAGQIGVMGGAVAGVLLLVSILFGAPILALVMGKPFAAAAPIMTWQVAAAAIGVLALPLEPMLVSLNQAGVALRVRVVVCAVYLAALVPVIKAFGLAGAGAALVGAAAAMAVGMFWTLRRSLARPTTAQSDEQTCADSKNGAKGVS</sequence>
<dbReference type="KEGG" id="cak:Caul_1689"/>
<evidence type="ECO:0000256" key="7">
    <source>
        <dbReference type="SAM" id="Phobius"/>
    </source>
</evidence>
<evidence type="ECO:0000256" key="4">
    <source>
        <dbReference type="ARBA" id="ARBA00022989"/>
    </source>
</evidence>
<keyword evidence="2" id="KW-1003">Cell membrane</keyword>
<dbReference type="OrthoDB" id="493991at2"/>
<dbReference type="eggNOG" id="COG2244">
    <property type="taxonomic scope" value="Bacteria"/>
</dbReference>
<dbReference type="PANTHER" id="PTHR30250:SF31">
    <property type="entry name" value="INNER MEMBRANE PROTEIN YGHQ"/>
    <property type="match status" value="1"/>
</dbReference>
<feature type="transmembrane region" description="Helical" evidence="7">
    <location>
        <begin position="313"/>
        <end position="338"/>
    </location>
</feature>
<dbReference type="PANTHER" id="PTHR30250">
    <property type="entry name" value="PST FAMILY PREDICTED COLANIC ACID TRANSPORTER"/>
    <property type="match status" value="1"/>
</dbReference>
<feature type="transmembrane region" description="Helical" evidence="7">
    <location>
        <begin position="184"/>
        <end position="206"/>
    </location>
</feature>
<comment type="subcellular location">
    <subcellularLocation>
        <location evidence="1">Cell membrane</location>
        <topology evidence="1">Multi-pass membrane protein</topology>
    </subcellularLocation>
</comment>
<evidence type="ECO:0000313" key="8">
    <source>
        <dbReference type="EMBL" id="ABZ70818.1"/>
    </source>
</evidence>
<protein>
    <submittedName>
        <fullName evidence="8">Polysaccharide biosynthesis protein</fullName>
    </submittedName>
</protein>
<feature type="compositionally biased region" description="Polar residues" evidence="6">
    <location>
        <begin position="433"/>
        <end position="443"/>
    </location>
</feature>
<dbReference type="HOGENOM" id="CLU_047009_2_0_5"/>
<evidence type="ECO:0000256" key="1">
    <source>
        <dbReference type="ARBA" id="ARBA00004651"/>
    </source>
</evidence>
<name>B0T2J7_CAUSK</name>
<keyword evidence="4 7" id="KW-1133">Transmembrane helix</keyword>
<feature type="transmembrane region" description="Helical" evidence="7">
    <location>
        <begin position="92"/>
        <end position="117"/>
    </location>
</feature>
<evidence type="ECO:0000256" key="6">
    <source>
        <dbReference type="SAM" id="MobiDB-lite"/>
    </source>
</evidence>
<evidence type="ECO:0000256" key="5">
    <source>
        <dbReference type="ARBA" id="ARBA00023136"/>
    </source>
</evidence>
<keyword evidence="3 7" id="KW-0812">Transmembrane</keyword>
<feature type="transmembrane region" description="Helical" evidence="7">
    <location>
        <begin position="129"/>
        <end position="150"/>
    </location>
</feature>
<feature type="region of interest" description="Disordered" evidence="6">
    <location>
        <begin position="433"/>
        <end position="452"/>
    </location>
</feature>
<dbReference type="EMBL" id="CP000927">
    <property type="protein sequence ID" value="ABZ70818.1"/>
    <property type="molecule type" value="Genomic_DNA"/>
</dbReference>
<dbReference type="STRING" id="366602.Caul_1689"/>
<keyword evidence="5 7" id="KW-0472">Membrane</keyword>
<feature type="transmembrane region" description="Helical" evidence="7">
    <location>
        <begin position="344"/>
        <end position="365"/>
    </location>
</feature>
<dbReference type="AlphaFoldDB" id="B0T2J7"/>
<feature type="transmembrane region" description="Helical" evidence="7">
    <location>
        <begin position="377"/>
        <end position="397"/>
    </location>
</feature>
<evidence type="ECO:0000256" key="2">
    <source>
        <dbReference type="ARBA" id="ARBA00022475"/>
    </source>
</evidence>
<feature type="transmembrane region" description="Helical" evidence="7">
    <location>
        <begin position="162"/>
        <end position="178"/>
    </location>
</feature>
<reference evidence="8" key="1">
    <citation type="submission" date="2008-01" db="EMBL/GenBank/DDBJ databases">
        <title>Complete sequence of chromosome of Caulobacter sp. K31.</title>
        <authorList>
            <consortium name="US DOE Joint Genome Institute"/>
            <person name="Copeland A."/>
            <person name="Lucas S."/>
            <person name="Lapidus A."/>
            <person name="Barry K."/>
            <person name="Glavina del Rio T."/>
            <person name="Dalin E."/>
            <person name="Tice H."/>
            <person name="Pitluck S."/>
            <person name="Bruce D."/>
            <person name="Goodwin L."/>
            <person name="Thompson L.S."/>
            <person name="Brettin T."/>
            <person name="Detter J.C."/>
            <person name="Han C."/>
            <person name="Schmutz J."/>
            <person name="Larimer F."/>
            <person name="Land M."/>
            <person name="Hauser L."/>
            <person name="Kyrpides N."/>
            <person name="Kim E."/>
            <person name="Stephens C."/>
            <person name="Richardson P."/>
        </authorList>
    </citation>
    <scope>NUCLEOTIDE SEQUENCE [LARGE SCALE GENOMIC DNA]</scope>
    <source>
        <strain evidence="8">K31</strain>
    </source>
</reference>
<gene>
    <name evidence="8" type="ordered locus">Caul_1689</name>
</gene>
<dbReference type="InterPro" id="IPR050833">
    <property type="entry name" value="Poly_Biosynth_Transport"/>
</dbReference>
<feature type="transmembrane region" description="Helical" evidence="7">
    <location>
        <begin position="403"/>
        <end position="424"/>
    </location>
</feature>
<organism evidence="8">
    <name type="scientific">Caulobacter sp. (strain K31)</name>
    <dbReference type="NCBI Taxonomy" id="366602"/>
    <lineage>
        <taxon>Bacteria</taxon>
        <taxon>Pseudomonadati</taxon>
        <taxon>Pseudomonadota</taxon>
        <taxon>Alphaproteobacteria</taxon>
        <taxon>Caulobacterales</taxon>
        <taxon>Caulobacteraceae</taxon>
        <taxon>Caulobacter</taxon>
    </lineage>
</organism>
<proteinExistence type="predicted"/>